<dbReference type="InterPro" id="IPR003749">
    <property type="entry name" value="ThiS/MoaD-like"/>
</dbReference>
<name>A0A9D6UMI6_UNCSA</name>
<dbReference type="Proteomes" id="UP000808761">
    <property type="component" value="Unassembled WGS sequence"/>
</dbReference>
<evidence type="ECO:0000313" key="13">
    <source>
        <dbReference type="Proteomes" id="UP000808761"/>
    </source>
</evidence>
<dbReference type="SUPFAM" id="SSF53686">
    <property type="entry name" value="Tryptophan synthase beta subunit-like PLP-dependent enzymes"/>
    <property type="match status" value="1"/>
</dbReference>
<protein>
    <recommendedName>
        <fullName evidence="3">cysteine synthase</fullName>
        <ecNumber evidence="3">2.5.1.47</ecNumber>
    </recommendedName>
</protein>
<comment type="similarity">
    <text evidence="2">Belongs to the cysteine synthase/cystathionine beta-synthase family.</text>
</comment>
<feature type="domain" description="Tryptophan synthase beta chain-like PALP" evidence="11">
    <location>
        <begin position="85"/>
        <end position="371"/>
    </location>
</feature>
<evidence type="ECO:0000256" key="9">
    <source>
        <dbReference type="PIRSR" id="PIRSR605856-50"/>
    </source>
</evidence>
<dbReference type="Gene3D" id="3.10.20.30">
    <property type="match status" value="1"/>
</dbReference>
<dbReference type="NCBIfam" id="TIGR01139">
    <property type="entry name" value="cysK"/>
    <property type="match status" value="1"/>
</dbReference>
<evidence type="ECO:0000256" key="2">
    <source>
        <dbReference type="ARBA" id="ARBA00007103"/>
    </source>
</evidence>
<keyword evidence="7" id="KW-0198">Cysteine biosynthesis</keyword>
<dbReference type="GO" id="GO:0006535">
    <property type="term" value="P:cysteine biosynthetic process from serine"/>
    <property type="evidence" value="ECO:0007669"/>
    <property type="project" value="InterPro"/>
</dbReference>
<keyword evidence="4" id="KW-0028">Amino-acid biosynthesis</keyword>
<evidence type="ECO:0000256" key="1">
    <source>
        <dbReference type="ARBA" id="ARBA00001933"/>
    </source>
</evidence>
<dbReference type="NCBIfam" id="TIGR01136">
    <property type="entry name" value="cysKM"/>
    <property type="match status" value="1"/>
</dbReference>
<dbReference type="Pfam" id="PF00291">
    <property type="entry name" value="PALP"/>
    <property type="match status" value="1"/>
</dbReference>
<evidence type="ECO:0000256" key="3">
    <source>
        <dbReference type="ARBA" id="ARBA00012681"/>
    </source>
</evidence>
<dbReference type="InterPro" id="IPR005856">
    <property type="entry name" value="Cys_synth"/>
</dbReference>
<keyword evidence="6 9" id="KW-0663">Pyridoxal phosphate</keyword>
<proteinExistence type="inferred from homology"/>
<evidence type="ECO:0000313" key="12">
    <source>
        <dbReference type="EMBL" id="MBI5078892.1"/>
    </source>
</evidence>
<dbReference type="EMBL" id="JACRKR010000127">
    <property type="protein sequence ID" value="MBI5078892.1"/>
    <property type="molecule type" value="Genomic_DNA"/>
</dbReference>
<organism evidence="12 13">
    <name type="scientific">Candidatus Saganbacteria bacterium</name>
    <dbReference type="NCBI Taxonomy" id="2575572"/>
    <lineage>
        <taxon>Bacteria</taxon>
        <taxon>Bacillati</taxon>
        <taxon>Saganbacteria</taxon>
    </lineage>
</organism>
<reference evidence="12" key="1">
    <citation type="submission" date="2020-07" db="EMBL/GenBank/DDBJ databases">
        <title>Huge and variable diversity of episymbiotic CPR bacteria and DPANN archaea in groundwater ecosystems.</title>
        <authorList>
            <person name="He C.Y."/>
            <person name="Keren R."/>
            <person name="Whittaker M."/>
            <person name="Farag I.F."/>
            <person name="Doudna J."/>
            <person name="Cate J.H.D."/>
            <person name="Banfield J.F."/>
        </authorList>
    </citation>
    <scope>NUCLEOTIDE SEQUENCE</scope>
    <source>
        <strain evidence="12">NC_groundwater_1860_Pr3_B-0.1um_51_7</strain>
    </source>
</reference>
<dbReference type="PANTHER" id="PTHR10314">
    <property type="entry name" value="CYSTATHIONINE BETA-SYNTHASE"/>
    <property type="match status" value="1"/>
</dbReference>
<dbReference type="CDD" id="cd00565">
    <property type="entry name" value="Ubl_ThiS"/>
    <property type="match status" value="1"/>
</dbReference>
<evidence type="ECO:0000256" key="7">
    <source>
        <dbReference type="ARBA" id="ARBA00023192"/>
    </source>
</evidence>
<evidence type="ECO:0000256" key="6">
    <source>
        <dbReference type="ARBA" id="ARBA00022898"/>
    </source>
</evidence>
<accession>A0A9D6UMI6</accession>
<comment type="catalytic activity">
    <reaction evidence="8">
        <text>O-acetyl-L-serine + hydrogen sulfide = L-cysteine + acetate</text>
        <dbReference type="Rhea" id="RHEA:14829"/>
        <dbReference type="ChEBI" id="CHEBI:29919"/>
        <dbReference type="ChEBI" id="CHEBI:30089"/>
        <dbReference type="ChEBI" id="CHEBI:35235"/>
        <dbReference type="ChEBI" id="CHEBI:58340"/>
        <dbReference type="EC" id="2.5.1.47"/>
    </reaction>
</comment>
<feature type="binding site" evidence="9">
    <location>
        <position position="344"/>
    </location>
    <ligand>
        <name>pyridoxal 5'-phosphate</name>
        <dbReference type="ChEBI" id="CHEBI:597326"/>
    </ligand>
</feature>
<dbReference type="SUPFAM" id="SSF54285">
    <property type="entry name" value="MoaD/ThiS"/>
    <property type="match status" value="1"/>
</dbReference>
<dbReference type="Pfam" id="PF02597">
    <property type="entry name" value="ThiS"/>
    <property type="match status" value="1"/>
</dbReference>
<feature type="modified residue" description="N6-(pyridoxal phosphate)lysine" evidence="10">
    <location>
        <position position="122"/>
    </location>
</feature>
<gene>
    <name evidence="12" type="primary">cysK</name>
    <name evidence="12" type="ORF">HZB08_02600</name>
</gene>
<evidence type="ECO:0000256" key="5">
    <source>
        <dbReference type="ARBA" id="ARBA00022679"/>
    </source>
</evidence>
<sequence length="385" mass="41250">MVKIRINGKDENLAEGVSLSQLLQAKKIRKEVVTIEINGEIIEREKYDGTLLKEGDALEFVYYMGGGMSQVPSSKSQVQNFKINVSELIGNTPLIKLNRIVEPGMAEIYAKLEMFNPGGSVKDRICLSMLEDAEKKGRLKPGGTIVEPTAGNTGIGLALLAAARGYKAILVMPETMSLERIYILRSFGAEVVLTPGVEGIKGSIKKAEEIVAKNPGFFMPHQFENPANPESHRLTTGPEIWHATGGKVDAFVMAVGTGGTLTGVGEFLKGENPAIKIVAVEPAGSPVLSGGKPGPHKIQGIGAGFIPKTLNPKIIDQIIKVGDNEAFHAARLVAQKEGIFVGISSGANIFAALQVARELGEDKTVVTVFADTGERYFSMEQFFEG</sequence>
<dbReference type="InterPro" id="IPR005859">
    <property type="entry name" value="CysK"/>
</dbReference>
<dbReference type="InterPro" id="IPR012675">
    <property type="entry name" value="Beta-grasp_dom_sf"/>
</dbReference>
<feature type="binding site" evidence="9">
    <location>
        <position position="152"/>
    </location>
    <ligand>
        <name>pyridoxal 5'-phosphate</name>
        <dbReference type="ChEBI" id="CHEBI:597326"/>
    </ligand>
</feature>
<dbReference type="CDD" id="cd01561">
    <property type="entry name" value="CBS_like"/>
    <property type="match status" value="1"/>
</dbReference>
<dbReference type="InterPro" id="IPR016155">
    <property type="entry name" value="Mopterin_synth/thiamin_S_b"/>
</dbReference>
<dbReference type="InterPro" id="IPR010035">
    <property type="entry name" value="Thi_S"/>
</dbReference>
<dbReference type="AlphaFoldDB" id="A0A9D6UMI6"/>
<evidence type="ECO:0000256" key="4">
    <source>
        <dbReference type="ARBA" id="ARBA00022605"/>
    </source>
</evidence>
<dbReference type="InterPro" id="IPR036052">
    <property type="entry name" value="TrpB-like_PALP_sf"/>
</dbReference>
<keyword evidence="5 12" id="KW-0808">Transferase</keyword>
<dbReference type="EC" id="2.5.1.47" evidence="3"/>
<dbReference type="FunFam" id="3.40.50.1100:FF:000006">
    <property type="entry name" value="Cysteine synthase"/>
    <property type="match status" value="1"/>
</dbReference>
<dbReference type="NCBIfam" id="TIGR01683">
    <property type="entry name" value="thiS"/>
    <property type="match status" value="1"/>
</dbReference>
<dbReference type="GO" id="GO:0004124">
    <property type="term" value="F:cysteine synthase activity"/>
    <property type="evidence" value="ECO:0007669"/>
    <property type="project" value="UniProtKB-EC"/>
</dbReference>
<comment type="cofactor">
    <cofactor evidence="1 9">
        <name>pyridoxal 5'-phosphate</name>
        <dbReference type="ChEBI" id="CHEBI:597326"/>
    </cofactor>
</comment>
<dbReference type="Gene3D" id="3.40.50.1100">
    <property type="match status" value="2"/>
</dbReference>
<evidence type="ECO:0000256" key="8">
    <source>
        <dbReference type="ARBA" id="ARBA00047931"/>
    </source>
</evidence>
<dbReference type="InterPro" id="IPR001926">
    <property type="entry name" value="TrpB-like_PALP"/>
</dbReference>
<comment type="caution">
    <text evidence="12">The sequence shown here is derived from an EMBL/GenBank/DDBJ whole genome shotgun (WGS) entry which is preliminary data.</text>
</comment>
<dbReference type="InterPro" id="IPR050214">
    <property type="entry name" value="Cys_Synth/Cystath_Beta-Synth"/>
</dbReference>
<feature type="binding site" evidence="9">
    <location>
        <begin position="256"/>
        <end position="260"/>
    </location>
    <ligand>
        <name>pyridoxal 5'-phosphate</name>
        <dbReference type="ChEBI" id="CHEBI:597326"/>
    </ligand>
</feature>
<evidence type="ECO:0000259" key="11">
    <source>
        <dbReference type="Pfam" id="PF00291"/>
    </source>
</evidence>
<evidence type="ECO:0000256" key="10">
    <source>
        <dbReference type="PIRSR" id="PIRSR605856-51"/>
    </source>
</evidence>